<organism evidence="1 2">
    <name type="scientific">Geodermatophilus telluris</name>
    <dbReference type="NCBI Taxonomy" id="1190417"/>
    <lineage>
        <taxon>Bacteria</taxon>
        <taxon>Bacillati</taxon>
        <taxon>Actinomycetota</taxon>
        <taxon>Actinomycetes</taxon>
        <taxon>Geodermatophilales</taxon>
        <taxon>Geodermatophilaceae</taxon>
        <taxon>Geodermatophilus</taxon>
    </lineage>
</organism>
<protein>
    <submittedName>
        <fullName evidence="1">Uncharacterized protein</fullName>
    </submittedName>
</protein>
<dbReference type="STRING" id="1190417.SAMN05660690_3479"/>
<reference evidence="2" key="1">
    <citation type="submission" date="2016-10" db="EMBL/GenBank/DDBJ databases">
        <authorList>
            <person name="Varghese N."/>
            <person name="Submissions S."/>
        </authorList>
    </citation>
    <scope>NUCLEOTIDE SEQUENCE [LARGE SCALE GENOMIC DNA]</scope>
    <source>
        <strain evidence="2">DSM 45421</strain>
    </source>
</reference>
<sequence>MYVNLEQHGVAAQRALYARAGDQVIDVYVAGRRAGRNPADVIGDMTSEIERLGPATVSKHTADPRVLNVIDVAPGSVRDRRAFESAVRGDQGISRFLTPSSSDPAYHLEIPQ</sequence>
<dbReference type="EMBL" id="FMZF01000005">
    <property type="protein sequence ID" value="SDD12726.1"/>
    <property type="molecule type" value="Genomic_DNA"/>
</dbReference>
<dbReference type="Proteomes" id="UP000199416">
    <property type="component" value="Unassembled WGS sequence"/>
</dbReference>
<evidence type="ECO:0000313" key="1">
    <source>
        <dbReference type="EMBL" id="SDD12726.1"/>
    </source>
</evidence>
<keyword evidence="2" id="KW-1185">Reference proteome</keyword>
<evidence type="ECO:0000313" key="2">
    <source>
        <dbReference type="Proteomes" id="UP000199416"/>
    </source>
</evidence>
<dbReference type="AlphaFoldDB" id="A0A1G6S967"/>
<proteinExistence type="predicted"/>
<accession>A0A1G6S967</accession>
<gene>
    <name evidence="1" type="ORF">SAMN05660690_3479</name>
</gene>
<name>A0A1G6S967_9ACTN</name>